<organism evidence="8 9">
    <name type="scientific">Solimonas marina</name>
    <dbReference type="NCBI Taxonomy" id="2714601"/>
    <lineage>
        <taxon>Bacteria</taxon>
        <taxon>Pseudomonadati</taxon>
        <taxon>Pseudomonadota</taxon>
        <taxon>Gammaproteobacteria</taxon>
        <taxon>Nevskiales</taxon>
        <taxon>Nevskiaceae</taxon>
        <taxon>Solimonas</taxon>
    </lineage>
</organism>
<dbReference type="InterPro" id="IPR027379">
    <property type="entry name" value="CLS_N"/>
</dbReference>
<evidence type="ECO:0000259" key="7">
    <source>
        <dbReference type="PROSITE" id="PS50035"/>
    </source>
</evidence>
<dbReference type="Pfam" id="PF13396">
    <property type="entry name" value="PLDc_N"/>
    <property type="match status" value="1"/>
</dbReference>
<keyword evidence="9" id="KW-1185">Reference proteome</keyword>
<sequence length="489" mass="55092">MSSALDALRQLAAGIDWKTLLLTLWPLVAIFTAGHALLTKRDARAAWGWIAVCWLFPLAGPGLYYIFGINRVRTRARRFNVDRSDRDIGPAHATDIRNTPPEKPPVPGWLQEVARTADVLTRRPLLGGNEVVPLHNGEQAYPRMLAAIDGAREHVWLSTYIFDNDRVGRQFADALTRAHQRGVDVRVLVDDTGERYSWPRIGRLLQRRGVAFARFNPLRLMPPALHLNLRNHRKLLIIDGHLGYTGGMNIGVRHLAEDPQNKKRAVDLHFELHGPVVHQIAEVFAEDWRIAAREKLQLPVIADDAGGGAVCRAITDGPNEDFEQLNFVMQAAIAAARREILVMTPYFLPSAELIAALQGAALRGVRTVVLLPKRNNLPYVGWAAQHQLGQLLERGVRIRFQPGPFCHSKLFVVDGTYALIGSANWDPRSLLLNFELNVETYDPALARTLATHFAEVWQRSEEFLLRDAQHPGFLRKLRNALFWLFSPYL</sequence>
<feature type="transmembrane region" description="Helical" evidence="6">
    <location>
        <begin position="45"/>
        <end position="67"/>
    </location>
</feature>
<dbReference type="RefSeq" id="WP_168145996.1">
    <property type="nucleotide sequence ID" value="NZ_JAAVXB010000001.1"/>
</dbReference>
<accession>A0A969W6C9</accession>
<dbReference type="SUPFAM" id="SSF56024">
    <property type="entry name" value="Phospholipase D/nuclease"/>
    <property type="match status" value="2"/>
</dbReference>
<keyword evidence="2" id="KW-1003">Cell membrane</keyword>
<feature type="domain" description="PLD phosphodiesterase" evidence="7">
    <location>
        <begin position="407"/>
        <end position="429"/>
    </location>
</feature>
<protein>
    <submittedName>
        <fullName evidence="8">Cardiolipin synthase</fullName>
    </submittedName>
</protein>
<dbReference type="GO" id="GO:0032049">
    <property type="term" value="P:cardiolipin biosynthetic process"/>
    <property type="evidence" value="ECO:0007669"/>
    <property type="project" value="UniProtKB-ARBA"/>
</dbReference>
<keyword evidence="4 6" id="KW-1133">Transmembrane helix</keyword>
<keyword evidence="5 6" id="KW-0472">Membrane</keyword>
<dbReference type="InterPro" id="IPR001736">
    <property type="entry name" value="PLipase_D/transphosphatidylase"/>
</dbReference>
<comment type="subcellular location">
    <subcellularLocation>
        <location evidence="1">Cell membrane</location>
        <topology evidence="1">Multi-pass membrane protein</topology>
    </subcellularLocation>
</comment>
<evidence type="ECO:0000256" key="1">
    <source>
        <dbReference type="ARBA" id="ARBA00004651"/>
    </source>
</evidence>
<proteinExistence type="predicted"/>
<dbReference type="PANTHER" id="PTHR21248">
    <property type="entry name" value="CARDIOLIPIN SYNTHASE"/>
    <property type="match status" value="1"/>
</dbReference>
<dbReference type="GO" id="GO:0005886">
    <property type="term" value="C:plasma membrane"/>
    <property type="evidence" value="ECO:0007669"/>
    <property type="project" value="UniProtKB-SubCell"/>
</dbReference>
<dbReference type="SMART" id="SM00155">
    <property type="entry name" value="PLDc"/>
    <property type="match status" value="2"/>
</dbReference>
<dbReference type="EMBL" id="JAAVXB010000001">
    <property type="protein sequence ID" value="NKF20729.1"/>
    <property type="molecule type" value="Genomic_DNA"/>
</dbReference>
<dbReference type="GO" id="GO:0008808">
    <property type="term" value="F:cardiolipin synthase activity"/>
    <property type="evidence" value="ECO:0007669"/>
    <property type="project" value="TreeGrafter"/>
</dbReference>
<evidence type="ECO:0000313" key="8">
    <source>
        <dbReference type="EMBL" id="NKF20729.1"/>
    </source>
</evidence>
<gene>
    <name evidence="8" type="ORF">G7Y82_00270</name>
</gene>
<feature type="transmembrane region" description="Helical" evidence="6">
    <location>
        <begin position="20"/>
        <end position="38"/>
    </location>
</feature>
<dbReference type="Pfam" id="PF13091">
    <property type="entry name" value="PLDc_2"/>
    <property type="match status" value="2"/>
</dbReference>
<reference evidence="8" key="1">
    <citation type="submission" date="2020-03" db="EMBL/GenBank/DDBJ databases">
        <title>Solimonas marina sp. nov., isolated from deep seawater of the Pacific Ocean.</title>
        <authorList>
            <person name="Liu X."/>
            <person name="Lai Q."/>
            <person name="Sun F."/>
            <person name="Gai Y."/>
            <person name="Li G."/>
            <person name="Shao Z."/>
        </authorList>
    </citation>
    <scope>NUCLEOTIDE SEQUENCE</scope>
    <source>
        <strain evidence="8">C16B3</strain>
    </source>
</reference>
<evidence type="ECO:0000256" key="2">
    <source>
        <dbReference type="ARBA" id="ARBA00022475"/>
    </source>
</evidence>
<keyword evidence="3 6" id="KW-0812">Transmembrane</keyword>
<dbReference type="PANTHER" id="PTHR21248:SF22">
    <property type="entry name" value="PHOSPHOLIPASE D"/>
    <property type="match status" value="1"/>
</dbReference>
<evidence type="ECO:0000313" key="9">
    <source>
        <dbReference type="Proteomes" id="UP000653472"/>
    </source>
</evidence>
<name>A0A969W6C9_9GAMM</name>
<dbReference type="CDD" id="cd09157">
    <property type="entry name" value="PLDc_CLS_unchar2_1"/>
    <property type="match status" value="1"/>
</dbReference>
<evidence type="ECO:0000256" key="5">
    <source>
        <dbReference type="ARBA" id="ARBA00023136"/>
    </source>
</evidence>
<dbReference type="PROSITE" id="PS50035">
    <property type="entry name" value="PLD"/>
    <property type="match status" value="2"/>
</dbReference>
<evidence type="ECO:0000256" key="4">
    <source>
        <dbReference type="ARBA" id="ARBA00022989"/>
    </source>
</evidence>
<dbReference type="AlphaFoldDB" id="A0A969W6C9"/>
<comment type="caution">
    <text evidence="8">The sequence shown here is derived from an EMBL/GenBank/DDBJ whole genome shotgun (WGS) entry which is preliminary data.</text>
</comment>
<evidence type="ECO:0000256" key="6">
    <source>
        <dbReference type="SAM" id="Phobius"/>
    </source>
</evidence>
<dbReference type="Gene3D" id="3.30.870.10">
    <property type="entry name" value="Endonuclease Chain A"/>
    <property type="match status" value="2"/>
</dbReference>
<evidence type="ECO:0000256" key="3">
    <source>
        <dbReference type="ARBA" id="ARBA00022692"/>
    </source>
</evidence>
<dbReference type="Proteomes" id="UP000653472">
    <property type="component" value="Unassembled WGS sequence"/>
</dbReference>
<feature type="domain" description="PLD phosphodiesterase" evidence="7">
    <location>
        <begin position="227"/>
        <end position="254"/>
    </location>
</feature>
<dbReference type="InterPro" id="IPR025202">
    <property type="entry name" value="PLD-like_dom"/>
</dbReference>